<organism evidence="1 2">
    <name type="scientific">Tanacetum coccineum</name>
    <dbReference type="NCBI Taxonomy" id="301880"/>
    <lineage>
        <taxon>Eukaryota</taxon>
        <taxon>Viridiplantae</taxon>
        <taxon>Streptophyta</taxon>
        <taxon>Embryophyta</taxon>
        <taxon>Tracheophyta</taxon>
        <taxon>Spermatophyta</taxon>
        <taxon>Magnoliopsida</taxon>
        <taxon>eudicotyledons</taxon>
        <taxon>Gunneridae</taxon>
        <taxon>Pentapetalae</taxon>
        <taxon>asterids</taxon>
        <taxon>campanulids</taxon>
        <taxon>Asterales</taxon>
        <taxon>Asteraceae</taxon>
        <taxon>Asteroideae</taxon>
        <taxon>Anthemideae</taxon>
        <taxon>Anthemidinae</taxon>
        <taxon>Tanacetum</taxon>
    </lineage>
</organism>
<evidence type="ECO:0000313" key="1">
    <source>
        <dbReference type="EMBL" id="GJS80254.1"/>
    </source>
</evidence>
<comment type="caution">
    <text evidence="1">The sequence shown here is derived from an EMBL/GenBank/DDBJ whole genome shotgun (WGS) entry which is preliminary data.</text>
</comment>
<sequence length="538" mass="60663">MVALQLQKISQQKSLTWGRGEHGFEDFTDILSLLGTIQLRLLVVRAEAHPIPSPPPLFHMACRPPPTTAPPQTFVFYGAISDWPCSLNQLDMHANYLELKTHLPITNSDARGRAEDPALLTSLSAKIDRCMGRIDSLETELGTSKKIMGGAILTLVSRVKKFLGHDKLLFPPEDIEGTAKEEEFHAPRSTDVLPHADISESAGPSVGADKGKAPFGPRFWNGRREPGRYLRIEHSRVKRLKQSVVTKMMRNLELKISDVRLIMERLEMDHLLSALFHPAGSATPMSGSAVTDRLSLMESTKLGFSFAVSMFLVLGCWLWTTSQMIEIVVPKDVDVGLDLWRDINLLCQSLHSDDVEDFWRTQDEWVVSDLSDPGSTAERLFTSQVQFHPHYCGLFVLLLEVTISGIQTTSGWLAGNPYECLAFLLLFDNDKTNKHKLPLKMLELKLETEEESSMALELIKFVKQQLEEFEDSNDDDTVTSAHEEAERVLEEEDPLQRSQCHAWSKAKWRFLETTGTKVQATVETNTSMASDYREMPWL</sequence>
<reference evidence="1" key="2">
    <citation type="submission" date="2022-01" db="EMBL/GenBank/DDBJ databases">
        <authorList>
            <person name="Yamashiro T."/>
            <person name="Shiraishi A."/>
            <person name="Satake H."/>
            <person name="Nakayama K."/>
        </authorList>
    </citation>
    <scope>NUCLEOTIDE SEQUENCE</scope>
</reference>
<keyword evidence="2" id="KW-1185">Reference proteome</keyword>
<name>A0ABQ4YQW5_9ASTR</name>
<gene>
    <name evidence="1" type="ORF">Tco_0730135</name>
</gene>
<reference evidence="1" key="1">
    <citation type="journal article" date="2022" name="Int. J. Mol. Sci.">
        <title>Draft Genome of Tanacetum Coccineum: Genomic Comparison of Closely Related Tanacetum-Family Plants.</title>
        <authorList>
            <person name="Yamashiro T."/>
            <person name="Shiraishi A."/>
            <person name="Nakayama K."/>
            <person name="Satake H."/>
        </authorList>
    </citation>
    <scope>NUCLEOTIDE SEQUENCE</scope>
</reference>
<protein>
    <submittedName>
        <fullName evidence="1">Uncharacterized protein</fullName>
    </submittedName>
</protein>
<dbReference type="Proteomes" id="UP001151760">
    <property type="component" value="Unassembled WGS sequence"/>
</dbReference>
<dbReference type="EMBL" id="BQNB010010657">
    <property type="protein sequence ID" value="GJS80254.1"/>
    <property type="molecule type" value="Genomic_DNA"/>
</dbReference>
<accession>A0ABQ4YQW5</accession>
<evidence type="ECO:0000313" key="2">
    <source>
        <dbReference type="Proteomes" id="UP001151760"/>
    </source>
</evidence>
<proteinExistence type="predicted"/>